<dbReference type="PANTHER" id="PTHR48106:SF18">
    <property type="entry name" value="QUINONE OXIDOREDUCTASE PIG3"/>
    <property type="match status" value="1"/>
</dbReference>
<dbReference type="OrthoDB" id="8629910at2"/>
<dbReference type="AlphaFoldDB" id="A0A1N6HEN7"/>
<organism evidence="3 4">
    <name type="scientific">Parasphingorhabdus marina DSM 22363</name>
    <dbReference type="NCBI Taxonomy" id="1123272"/>
    <lineage>
        <taxon>Bacteria</taxon>
        <taxon>Pseudomonadati</taxon>
        <taxon>Pseudomonadota</taxon>
        <taxon>Alphaproteobacteria</taxon>
        <taxon>Sphingomonadales</taxon>
        <taxon>Sphingomonadaceae</taxon>
        <taxon>Parasphingorhabdus</taxon>
    </lineage>
</organism>
<dbReference type="Gene3D" id="3.90.180.10">
    <property type="entry name" value="Medium-chain alcohol dehydrogenases, catalytic domain"/>
    <property type="match status" value="1"/>
</dbReference>
<dbReference type="RefSeq" id="WP_074206147.1">
    <property type="nucleotide sequence ID" value="NZ_FSQW01000002.1"/>
</dbReference>
<dbReference type="Proteomes" id="UP000185192">
    <property type="component" value="Unassembled WGS sequence"/>
</dbReference>
<accession>A0A1N6HEN7</accession>
<dbReference type="GO" id="GO:0070402">
    <property type="term" value="F:NADPH binding"/>
    <property type="evidence" value="ECO:0007669"/>
    <property type="project" value="TreeGrafter"/>
</dbReference>
<evidence type="ECO:0000313" key="4">
    <source>
        <dbReference type="Proteomes" id="UP000185192"/>
    </source>
</evidence>
<dbReference type="SUPFAM" id="SSF51735">
    <property type="entry name" value="NAD(P)-binding Rossmann-fold domains"/>
    <property type="match status" value="1"/>
</dbReference>
<gene>
    <name evidence="3" type="ORF">SAMN02745824_3252</name>
</gene>
<dbReference type="SUPFAM" id="SSF50129">
    <property type="entry name" value="GroES-like"/>
    <property type="match status" value="1"/>
</dbReference>
<keyword evidence="4" id="KW-1185">Reference proteome</keyword>
<name>A0A1N6HEN7_9SPHN</name>
<sequence>MSIDNAKQLFTTVTDDGKLVLSIEPYDVPEPADHEVVVEMEAVPINPSDLGLLTAPAQMDTVRSETVDGHPALVADIDPAMMRIFAGRKGKKLPAGNEGAGKVVAAGASDAAQALLGKTVTIVGGEMYRTHRVMPAMMCVPLPEGAPAKEGASLFVNPMTAQGFVNTMRSEGHEALVHTAAASNLGQMLAKLCLKENIPLVAIVRSDAQKKILTDIGLPEGHVLDSSKDDFMPKLVDALAETGATLGFDAIGGGKMANYILTAMEQAAAKRGAEFSVYGSTVNKQVYIYGRLDTGDTILGAGYGLYWGVGGWLLTPHLEEVGMERMMEMRMYTVEERNGIFHSDYSSEISLMDMIDPETAKAYEKKATGEKVLVNPTL</sequence>
<evidence type="ECO:0000256" key="2">
    <source>
        <dbReference type="ARBA" id="ARBA00023002"/>
    </source>
</evidence>
<dbReference type="InterPro" id="IPR011032">
    <property type="entry name" value="GroES-like_sf"/>
</dbReference>
<dbReference type="EMBL" id="FSQW01000002">
    <property type="protein sequence ID" value="SIO18159.1"/>
    <property type="molecule type" value="Genomic_DNA"/>
</dbReference>
<dbReference type="GO" id="GO:0016651">
    <property type="term" value="F:oxidoreductase activity, acting on NAD(P)H"/>
    <property type="evidence" value="ECO:0007669"/>
    <property type="project" value="TreeGrafter"/>
</dbReference>
<reference evidence="4" key="1">
    <citation type="submission" date="2016-11" db="EMBL/GenBank/DDBJ databases">
        <authorList>
            <person name="Varghese N."/>
            <person name="Submissions S."/>
        </authorList>
    </citation>
    <scope>NUCLEOTIDE SEQUENCE [LARGE SCALE GENOMIC DNA]</scope>
    <source>
        <strain evidence="4">DSM 22363</strain>
    </source>
</reference>
<proteinExistence type="predicted"/>
<evidence type="ECO:0000256" key="1">
    <source>
        <dbReference type="ARBA" id="ARBA00022857"/>
    </source>
</evidence>
<dbReference type="STRING" id="1123272.SAMN02745824_3252"/>
<dbReference type="InterPro" id="IPR036291">
    <property type="entry name" value="NAD(P)-bd_dom_sf"/>
</dbReference>
<keyword evidence="2" id="KW-0560">Oxidoreductase</keyword>
<keyword evidence="1" id="KW-0521">NADP</keyword>
<dbReference type="PANTHER" id="PTHR48106">
    <property type="entry name" value="QUINONE OXIDOREDUCTASE PIG3-RELATED"/>
    <property type="match status" value="1"/>
</dbReference>
<protein>
    <submittedName>
        <fullName evidence="3">NADPH:quinone reductase</fullName>
    </submittedName>
</protein>
<dbReference type="Gene3D" id="3.40.50.720">
    <property type="entry name" value="NAD(P)-binding Rossmann-like Domain"/>
    <property type="match status" value="1"/>
</dbReference>
<evidence type="ECO:0000313" key="3">
    <source>
        <dbReference type="EMBL" id="SIO18159.1"/>
    </source>
</evidence>